<protein>
    <recommendedName>
        <fullName evidence="4">DoxX-like family protein</fullName>
    </recommendedName>
</protein>
<keyword evidence="3" id="KW-1185">Reference proteome</keyword>
<keyword evidence="1" id="KW-0812">Transmembrane</keyword>
<dbReference type="AlphaFoldDB" id="A0A1T4Z140"/>
<dbReference type="EMBL" id="FUYE01000024">
    <property type="protein sequence ID" value="SKB07754.1"/>
    <property type="molecule type" value="Genomic_DNA"/>
</dbReference>
<dbReference type="STRING" id="48467.SAMN02745166_04781"/>
<dbReference type="OrthoDB" id="195046at2"/>
<proteinExistence type="predicted"/>
<gene>
    <name evidence="2" type="ORF">SAMN02745166_04781</name>
</gene>
<evidence type="ECO:0000313" key="3">
    <source>
        <dbReference type="Proteomes" id="UP000190774"/>
    </source>
</evidence>
<reference evidence="3" key="1">
    <citation type="submission" date="2017-02" db="EMBL/GenBank/DDBJ databases">
        <authorList>
            <person name="Varghese N."/>
            <person name="Submissions S."/>
        </authorList>
    </citation>
    <scope>NUCLEOTIDE SEQUENCE [LARGE SCALE GENOMIC DNA]</scope>
    <source>
        <strain evidence="3">ATCC 700200</strain>
    </source>
</reference>
<dbReference type="RefSeq" id="WP_078815893.1">
    <property type="nucleotide sequence ID" value="NZ_FUYE01000024.1"/>
</dbReference>
<accession>A0A1T4Z140</accession>
<sequence length="128" mass="13802">MKYAAITIGAILGLLFIMSGAVVLLGFASEMEYPKNSPAEKFMAAFAPTGYLTFVKALEVIGGLLVAIPRTRNLGLLVLGPIIVNILAYHLFVMAGEGLFHPLIIGICAAALFLLWVERRAFTGLIHR</sequence>
<evidence type="ECO:0000256" key="1">
    <source>
        <dbReference type="SAM" id="Phobius"/>
    </source>
</evidence>
<feature type="transmembrane region" description="Helical" evidence="1">
    <location>
        <begin position="99"/>
        <end position="117"/>
    </location>
</feature>
<evidence type="ECO:0000313" key="2">
    <source>
        <dbReference type="EMBL" id="SKB07754.1"/>
    </source>
</evidence>
<name>A0A1T4Z140_9BACT</name>
<organism evidence="2 3">
    <name type="scientific">Prosthecobacter debontii</name>
    <dbReference type="NCBI Taxonomy" id="48467"/>
    <lineage>
        <taxon>Bacteria</taxon>
        <taxon>Pseudomonadati</taxon>
        <taxon>Verrucomicrobiota</taxon>
        <taxon>Verrucomicrobiia</taxon>
        <taxon>Verrucomicrobiales</taxon>
        <taxon>Verrucomicrobiaceae</taxon>
        <taxon>Prosthecobacter</taxon>
    </lineage>
</organism>
<feature type="transmembrane region" description="Helical" evidence="1">
    <location>
        <begin position="44"/>
        <end position="67"/>
    </location>
</feature>
<evidence type="ECO:0008006" key="4">
    <source>
        <dbReference type="Google" id="ProtNLM"/>
    </source>
</evidence>
<feature type="transmembrane region" description="Helical" evidence="1">
    <location>
        <begin position="74"/>
        <end position="93"/>
    </location>
</feature>
<dbReference type="Proteomes" id="UP000190774">
    <property type="component" value="Unassembled WGS sequence"/>
</dbReference>
<keyword evidence="1" id="KW-1133">Transmembrane helix</keyword>
<keyword evidence="1" id="KW-0472">Membrane</keyword>